<feature type="region of interest" description="Disordered" evidence="1">
    <location>
        <begin position="1"/>
        <end position="34"/>
    </location>
</feature>
<reference evidence="2" key="1">
    <citation type="journal article" date="2012" name="PLoS Genet.">
        <title>Comparative analysis of the genomes of two field isolates of the rice blast fungus Magnaporthe oryzae.</title>
        <authorList>
            <person name="Xue M."/>
            <person name="Yang J."/>
            <person name="Li Z."/>
            <person name="Hu S."/>
            <person name="Yao N."/>
            <person name="Dean R.A."/>
            <person name="Zhao W."/>
            <person name="Shen M."/>
            <person name="Zhang H."/>
            <person name="Li C."/>
            <person name="Liu L."/>
            <person name="Cao L."/>
            <person name="Xu X."/>
            <person name="Xing Y."/>
            <person name="Hsiang T."/>
            <person name="Zhang Z."/>
            <person name="Xu J.R."/>
            <person name="Peng Y.L."/>
        </authorList>
    </citation>
    <scope>NUCLEOTIDE SEQUENCE</scope>
    <source>
        <strain evidence="2">Y34</strain>
    </source>
</reference>
<dbReference type="AlphaFoldDB" id="A0AA97PIZ5"/>
<evidence type="ECO:0000313" key="2">
    <source>
        <dbReference type="EMBL" id="ELQ36317.1"/>
    </source>
</evidence>
<feature type="compositionally biased region" description="Basic residues" evidence="1">
    <location>
        <begin position="1"/>
        <end position="16"/>
    </location>
</feature>
<dbReference type="Proteomes" id="UP000011086">
    <property type="component" value="Unassembled WGS sequence"/>
</dbReference>
<evidence type="ECO:0000256" key="1">
    <source>
        <dbReference type="SAM" id="MobiDB-lite"/>
    </source>
</evidence>
<sequence>MQHAYRPKAGLKHMSTRTKNFQHDQQVGLEWQER</sequence>
<proteinExistence type="predicted"/>
<name>A0AA97PIZ5_PYRO3</name>
<organism evidence="2">
    <name type="scientific">Pyricularia oryzae (strain Y34)</name>
    <name type="common">Rice blast fungus</name>
    <name type="synonym">Magnaporthe oryzae</name>
    <dbReference type="NCBI Taxonomy" id="1143189"/>
    <lineage>
        <taxon>Eukaryota</taxon>
        <taxon>Fungi</taxon>
        <taxon>Dikarya</taxon>
        <taxon>Ascomycota</taxon>
        <taxon>Pezizomycotina</taxon>
        <taxon>Sordariomycetes</taxon>
        <taxon>Sordariomycetidae</taxon>
        <taxon>Magnaporthales</taxon>
        <taxon>Pyriculariaceae</taxon>
        <taxon>Pyricularia</taxon>
    </lineage>
</organism>
<accession>A0AA97PIZ5</accession>
<protein>
    <submittedName>
        <fullName evidence="2">Uncharacterized protein</fullName>
    </submittedName>
</protein>
<dbReference type="EMBL" id="JH793700">
    <property type="protein sequence ID" value="ELQ36317.1"/>
    <property type="molecule type" value="Genomic_DNA"/>
</dbReference>
<gene>
    <name evidence="2" type="ORF">OOU_Y34scaffold00666g178</name>
</gene>